<accession>A0ABR3JJE1</accession>
<protein>
    <recommendedName>
        <fullName evidence="4">Secreted protein</fullName>
    </recommendedName>
</protein>
<dbReference type="EMBL" id="JASNQZ010000006">
    <property type="protein sequence ID" value="KAL0955878.1"/>
    <property type="molecule type" value="Genomic_DNA"/>
</dbReference>
<evidence type="ECO:0000313" key="3">
    <source>
        <dbReference type="Proteomes" id="UP001556367"/>
    </source>
</evidence>
<dbReference type="Proteomes" id="UP001556367">
    <property type="component" value="Unassembled WGS sequence"/>
</dbReference>
<proteinExistence type="predicted"/>
<feature type="compositionally biased region" description="Basic and acidic residues" evidence="1">
    <location>
        <begin position="79"/>
        <end position="90"/>
    </location>
</feature>
<organism evidence="2 3">
    <name type="scientific">Hohenbuehelia grisea</name>
    <dbReference type="NCBI Taxonomy" id="104357"/>
    <lineage>
        <taxon>Eukaryota</taxon>
        <taxon>Fungi</taxon>
        <taxon>Dikarya</taxon>
        <taxon>Basidiomycota</taxon>
        <taxon>Agaricomycotina</taxon>
        <taxon>Agaricomycetes</taxon>
        <taxon>Agaricomycetidae</taxon>
        <taxon>Agaricales</taxon>
        <taxon>Pleurotineae</taxon>
        <taxon>Pleurotaceae</taxon>
        <taxon>Hohenbuehelia</taxon>
    </lineage>
</organism>
<sequence length="100" mass="11043">MLRLALLPSLPSRTCQIRNKAARPAPSLSGNLVQVWKAFGAISHAQVQTNGQKRHRSVGHGARRGTLFANFDACAEENVHQHTHDTEPQRVRCLSNSYSS</sequence>
<feature type="region of interest" description="Disordered" evidence="1">
    <location>
        <begin position="79"/>
        <end position="100"/>
    </location>
</feature>
<comment type="caution">
    <text evidence="2">The sequence shown here is derived from an EMBL/GenBank/DDBJ whole genome shotgun (WGS) entry which is preliminary data.</text>
</comment>
<evidence type="ECO:0000256" key="1">
    <source>
        <dbReference type="SAM" id="MobiDB-lite"/>
    </source>
</evidence>
<name>A0ABR3JJE1_9AGAR</name>
<evidence type="ECO:0008006" key="4">
    <source>
        <dbReference type="Google" id="ProtNLM"/>
    </source>
</evidence>
<reference evidence="3" key="1">
    <citation type="submission" date="2024-06" db="EMBL/GenBank/DDBJ databases">
        <title>Multi-omics analyses provide insights into the biosynthesis of the anticancer antibiotic pleurotin in Hohenbuehelia grisea.</title>
        <authorList>
            <person name="Weaver J.A."/>
            <person name="Alberti F."/>
        </authorList>
    </citation>
    <scope>NUCLEOTIDE SEQUENCE [LARGE SCALE GENOMIC DNA]</scope>
    <source>
        <strain evidence="3">T-177</strain>
    </source>
</reference>
<evidence type="ECO:0000313" key="2">
    <source>
        <dbReference type="EMBL" id="KAL0955878.1"/>
    </source>
</evidence>
<gene>
    <name evidence="2" type="ORF">HGRIS_002077</name>
</gene>
<keyword evidence="3" id="KW-1185">Reference proteome</keyword>